<evidence type="ECO:0000256" key="2">
    <source>
        <dbReference type="ARBA" id="ARBA00022692"/>
    </source>
</evidence>
<feature type="transmembrane region" description="Helical" evidence="6">
    <location>
        <begin position="192"/>
        <end position="214"/>
    </location>
</feature>
<dbReference type="EMBL" id="CDMC01000004">
    <property type="protein sequence ID" value="CEL04558.1"/>
    <property type="molecule type" value="Genomic_DNA"/>
</dbReference>
<feature type="compositionally biased region" description="Basic and acidic residues" evidence="5">
    <location>
        <begin position="7"/>
        <end position="18"/>
    </location>
</feature>
<dbReference type="SUPFAM" id="SSF103473">
    <property type="entry name" value="MFS general substrate transporter"/>
    <property type="match status" value="1"/>
</dbReference>
<dbReference type="Proteomes" id="UP000054771">
    <property type="component" value="Unassembled WGS sequence"/>
</dbReference>
<protein>
    <recommendedName>
        <fullName evidence="7">Major facilitator superfamily (MFS) profile domain-containing protein</fullName>
    </recommendedName>
</protein>
<feature type="transmembrane region" description="Helical" evidence="6">
    <location>
        <begin position="409"/>
        <end position="434"/>
    </location>
</feature>
<evidence type="ECO:0000256" key="1">
    <source>
        <dbReference type="ARBA" id="ARBA00004141"/>
    </source>
</evidence>
<sequence>MKSTHAAIDHPPEGKAEQDAPEPQQDPAKLQLGIRFWLAFWAIAFTNLAAAFDATTLSVALPAISTSLGPSPSAFWAGTSYLLACTILMLIWVTLSDAFGRRPVLLTALTFFTLGVIICAVAHSWRTLLAGRTIQGLGGGGLVSLTTVIITDLVPLRQRASFNAMVSTVWAVGSATGPVLGGVLAVRGAWRWIFWINLPIVAVGAAGIGMFLTLSRRKRTIRQKLALFDFPGSVLFTASVTAFLIPVTWGGVQHPWESWRTLVPLVLGALGLAAFVGYEVLVARSAGGPLDTETSPSTRRRSKKPLLIPVSVLPSLTTLALYTTSAFHGLALFSLVYYMPEYFQSVKSYTPVVAGVASLPGTITTVPCAILVGVVVGISGRYRWALWVGWALTCLGIGLLILLDEETSVVQWVFIQGVSGLGIGCLFPSISIAVQASVPQREVGVAATLVLFARSLGQALGVAVGGVILDNQLRRHLSPGLLAGIRNRTTETFGDRALNAVTLVEVLDGLSAGSSEAREIRRALVKSFQVIWMVLCGFAGMNLVFSLFVREYGLDQRLETEQGFVHAGSGGSGGAAHEDQKAGKSTDG</sequence>
<dbReference type="GO" id="GO:0022857">
    <property type="term" value="F:transmembrane transporter activity"/>
    <property type="evidence" value="ECO:0007669"/>
    <property type="project" value="InterPro"/>
</dbReference>
<feature type="transmembrane region" description="Helical" evidence="6">
    <location>
        <begin position="168"/>
        <end position="186"/>
    </location>
</feature>
<dbReference type="PANTHER" id="PTHR23501">
    <property type="entry name" value="MAJOR FACILITATOR SUPERFAMILY"/>
    <property type="match status" value="1"/>
</dbReference>
<comment type="subcellular location">
    <subcellularLocation>
        <location evidence="1">Membrane</location>
        <topology evidence="1">Multi-pass membrane protein</topology>
    </subcellularLocation>
</comment>
<feature type="region of interest" description="Disordered" evidence="5">
    <location>
        <begin position="567"/>
        <end position="588"/>
    </location>
</feature>
<feature type="transmembrane region" description="Helical" evidence="6">
    <location>
        <begin position="530"/>
        <end position="549"/>
    </location>
</feature>
<feature type="transmembrane region" description="Helical" evidence="6">
    <location>
        <begin position="261"/>
        <end position="281"/>
    </location>
</feature>
<dbReference type="AlphaFoldDB" id="A0A0U5G1S5"/>
<feature type="transmembrane region" description="Helical" evidence="6">
    <location>
        <begin position="446"/>
        <end position="469"/>
    </location>
</feature>
<feature type="transmembrane region" description="Helical" evidence="6">
    <location>
        <begin position="351"/>
        <end position="377"/>
    </location>
</feature>
<evidence type="ECO:0000256" key="6">
    <source>
        <dbReference type="SAM" id="Phobius"/>
    </source>
</evidence>
<dbReference type="OMA" id="ASTMGWA"/>
<organism evidence="8 9">
    <name type="scientific">Aspergillus calidoustus</name>
    <dbReference type="NCBI Taxonomy" id="454130"/>
    <lineage>
        <taxon>Eukaryota</taxon>
        <taxon>Fungi</taxon>
        <taxon>Dikarya</taxon>
        <taxon>Ascomycota</taxon>
        <taxon>Pezizomycotina</taxon>
        <taxon>Eurotiomycetes</taxon>
        <taxon>Eurotiomycetidae</taxon>
        <taxon>Eurotiales</taxon>
        <taxon>Aspergillaceae</taxon>
        <taxon>Aspergillus</taxon>
        <taxon>Aspergillus subgen. Nidulantes</taxon>
    </lineage>
</organism>
<evidence type="ECO:0000313" key="8">
    <source>
        <dbReference type="EMBL" id="CEL04558.1"/>
    </source>
</evidence>
<name>A0A0U5G1S5_ASPCI</name>
<evidence type="ECO:0000259" key="7">
    <source>
        <dbReference type="PROSITE" id="PS50850"/>
    </source>
</evidence>
<evidence type="ECO:0000313" key="9">
    <source>
        <dbReference type="Proteomes" id="UP000054771"/>
    </source>
</evidence>
<dbReference type="GO" id="GO:0005886">
    <property type="term" value="C:plasma membrane"/>
    <property type="evidence" value="ECO:0007669"/>
    <property type="project" value="TreeGrafter"/>
</dbReference>
<feature type="transmembrane region" description="Helical" evidence="6">
    <location>
        <begin position="137"/>
        <end position="156"/>
    </location>
</feature>
<dbReference type="PRINTS" id="PR01036">
    <property type="entry name" value="TCRTETB"/>
</dbReference>
<dbReference type="Gene3D" id="1.20.1250.20">
    <property type="entry name" value="MFS general substrate transporter like domains"/>
    <property type="match status" value="1"/>
</dbReference>
<dbReference type="InterPro" id="IPR036259">
    <property type="entry name" value="MFS_trans_sf"/>
</dbReference>
<accession>A0A0U5G1S5</accession>
<evidence type="ECO:0000256" key="4">
    <source>
        <dbReference type="ARBA" id="ARBA00023136"/>
    </source>
</evidence>
<feature type="compositionally biased region" description="Basic and acidic residues" evidence="5">
    <location>
        <begin position="576"/>
        <end position="588"/>
    </location>
</feature>
<keyword evidence="2 6" id="KW-0812">Transmembrane</keyword>
<feature type="transmembrane region" description="Helical" evidence="6">
    <location>
        <begin position="73"/>
        <end position="92"/>
    </location>
</feature>
<feature type="domain" description="Major facilitator superfamily (MFS) profile" evidence="7">
    <location>
        <begin position="39"/>
        <end position="554"/>
    </location>
</feature>
<evidence type="ECO:0000256" key="3">
    <source>
        <dbReference type="ARBA" id="ARBA00022989"/>
    </source>
</evidence>
<dbReference type="PANTHER" id="PTHR23501:SF59">
    <property type="entry name" value="MAJOR FACILITATOR SUPERFAMILY (MFS) PROFILE DOMAIN-CONTAINING PROTEIN-RELATED"/>
    <property type="match status" value="1"/>
</dbReference>
<gene>
    <name evidence="8" type="ORF">ASPCAL05686</name>
</gene>
<feature type="transmembrane region" description="Helical" evidence="6">
    <location>
        <begin position="226"/>
        <end position="249"/>
    </location>
</feature>
<feature type="transmembrane region" description="Helical" evidence="6">
    <location>
        <begin position="36"/>
        <end position="61"/>
    </location>
</feature>
<evidence type="ECO:0000256" key="5">
    <source>
        <dbReference type="SAM" id="MobiDB-lite"/>
    </source>
</evidence>
<feature type="transmembrane region" description="Helical" evidence="6">
    <location>
        <begin position="104"/>
        <end position="125"/>
    </location>
</feature>
<dbReference type="PROSITE" id="PS50850">
    <property type="entry name" value="MFS"/>
    <property type="match status" value="1"/>
</dbReference>
<keyword evidence="4 6" id="KW-0472">Membrane</keyword>
<keyword evidence="9" id="KW-1185">Reference proteome</keyword>
<dbReference type="Gene3D" id="1.20.1720.10">
    <property type="entry name" value="Multidrug resistance protein D"/>
    <property type="match status" value="1"/>
</dbReference>
<feature type="transmembrane region" description="Helical" evidence="6">
    <location>
        <begin position="384"/>
        <end position="403"/>
    </location>
</feature>
<dbReference type="Pfam" id="PF07690">
    <property type="entry name" value="MFS_1"/>
    <property type="match status" value="1"/>
</dbReference>
<dbReference type="InterPro" id="IPR011701">
    <property type="entry name" value="MFS"/>
</dbReference>
<dbReference type="InterPro" id="IPR020846">
    <property type="entry name" value="MFS_dom"/>
</dbReference>
<feature type="transmembrane region" description="Helical" evidence="6">
    <location>
        <begin position="306"/>
        <end position="339"/>
    </location>
</feature>
<proteinExistence type="predicted"/>
<feature type="region of interest" description="Disordered" evidence="5">
    <location>
        <begin position="1"/>
        <end position="25"/>
    </location>
</feature>
<keyword evidence="3 6" id="KW-1133">Transmembrane helix</keyword>
<dbReference type="OrthoDB" id="10021397at2759"/>
<reference evidence="9" key="1">
    <citation type="journal article" date="2016" name="Genome Announc.">
        <title>Draft genome sequences of fungus Aspergillus calidoustus.</title>
        <authorList>
            <person name="Horn F."/>
            <person name="Linde J."/>
            <person name="Mattern D.J."/>
            <person name="Walther G."/>
            <person name="Guthke R."/>
            <person name="Scherlach K."/>
            <person name="Martin K."/>
            <person name="Brakhage A.A."/>
            <person name="Petzke L."/>
            <person name="Valiante V."/>
        </authorList>
    </citation>
    <scope>NUCLEOTIDE SEQUENCE [LARGE SCALE GENOMIC DNA]</scope>
    <source>
        <strain evidence="9">SF006504</strain>
    </source>
</reference>